<comment type="subcellular location">
    <subcellularLocation>
        <location evidence="1">Membrane</location>
        <topology evidence="1">Single-pass type I membrane protein</topology>
    </subcellularLocation>
</comment>
<feature type="transmembrane region" description="Helical" evidence="9">
    <location>
        <begin position="349"/>
        <end position="373"/>
    </location>
</feature>
<dbReference type="Gene3D" id="2.60.40.10">
    <property type="entry name" value="Immunoglobulins"/>
    <property type="match status" value="3"/>
</dbReference>
<dbReference type="AlphaFoldDB" id="A0A803TX36"/>
<dbReference type="GO" id="GO:0030246">
    <property type="term" value="F:carbohydrate binding"/>
    <property type="evidence" value="ECO:0007669"/>
    <property type="project" value="UniProtKB-KW"/>
</dbReference>
<dbReference type="SUPFAM" id="SSF48726">
    <property type="entry name" value="Immunoglobulin"/>
    <property type="match status" value="3"/>
</dbReference>
<sequence>MGYPLEILVFGLLSTGPLWAGVQCDINLYKLYVQPATVQEGLCVFIPCNFTYDPNDASSTATLYGYWFKGGCFNSPPLVATNKPGETIAENAQNRFILSEEVEQGNCSLVINDVQNNDDGDYCFRMEKEPKAKWSFKEILKVTVKELEDPVIHFSRNLQANHHVNITCIVPRSCYLKPPRISCKTMAGNFTLRASEEQSSDSHVHSVFDFTPSVADNKQNLTCAVTYGNTSIYKETTVLLNVKYPPQTPVISSELRRPNKSSENETDVSQIIVEKGDTVILYCKAVGNPSANVTWLNRTNNIIGDNELVFSKVTAQDEGDYTCLANNSEGTNNKTFRLLLKSSDKPTSALFAVMGALSVIVVVILIIAVILIFKKYQRKSMIDMESHKTLQTPRSDSSPNDQDPNLMFPNDVGNDVPKESEKAEEAMDEVPNDPEDLHYASLTFVARQDIPDVIPEEPQTEYAEIKK</sequence>
<dbReference type="GO" id="GO:0033691">
    <property type="term" value="F:sialic acid binding"/>
    <property type="evidence" value="ECO:0000318"/>
    <property type="project" value="GO_Central"/>
</dbReference>
<dbReference type="GeneTree" id="ENSGT01150000286907"/>
<dbReference type="Bgee" id="ENSACAG00000022228">
    <property type="expression patterns" value="Expressed in adrenal gland and 4 other cell types or tissues"/>
</dbReference>
<dbReference type="PANTHER" id="PTHR12035:SF125">
    <property type="entry name" value="SIALIC ACID-BINDING IG-LIKE LECTIN 5"/>
    <property type="match status" value="1"/>
</dbReference>
<feature type="compositionally biased region" description="Basic and acidic residues" evidence="8">
    <location>
        <begin position="416"/>
        <end position="425"/>
    </location>
</feature>
<dbReference type="SMART" id="SM00408">
    <property type="entry name" value="IGc2"/>
    <property type="match status" value="1"/>
</dbReference>
<evidence type="ECO:0000256" key="2">
    <source>
        <dbReference type="ARBA" id="ARBA00022692"/>
    </source>
</evidence>
<keyword evidence="3" id="KW-0430">Lectin</keyword>
<reference evidence="12" key="3">
    <citation type="submission" date="2025-09" db="UniProtKB">
        <authorList>
            <consortium name="Ensembl"/>
        </authorList>
    </citation>
    <scope>IDENTIFICATION</scope>
</reference>
<keyword evidence="6 9" id="KW-0472">Membrane</keyword>
<dbReference type="InterPro" id="IPR003598">
    <property type="entry name" value="Ig_sub2"/>
</dbReference>
<evidence type="ECO:0000256" key="4">
    <source>
        <dbReference type="ARBA" id="ARBA00022889"/>
    </source>
</evidence>
<dbReference type="SMART" id="SM00409">
    <property type="entry name" value="IG"/>
    <property type="match status" value="2"/>
</dbReference>
<dbReference type="PANTHER" id="PTHR12035">
    <property type="entry name" value="SIALIC ACID BINDING IMMUNOGLOBULIN-LIKE LECTIN"/>
    <property type="match status" value="1"/>
</dbReference>
<dbReference type="InterPro" id="IPR007110">
    <property type="entry name" value="Ig-like_dom"/>
</dbReference>
<dbReference type="Ensembl" id="ENSACAT00000037928.1">
    <property type="protein sequence ID" value="ENSACAP00000039776.1"/>
    <property type="gene ID" value="ENSACAG00000022228.3"/>
</dbReference>
<keyword evidence="4" id="KW-0130">Cell adhesion</keyword>
<feature type="compositionally biased region" description="Polar residues" evidence="8">
    <location>
        <begin position="389"/>
        <end position="403"/>
    </location>
</feature>
<evidence type="ECO:0000256" key="7">
    <source>
        <dbReference type="ARBA" id="ARBA00038361"/>
    </source>
</evidence>
<dbReference type="Pfam" id="PF13927">
    <property type="entry name" value="Ig_3"/>
    <property type="match status" value="1"/>
</dbReference>
<reference evidence="12" key="2">
    <citation type="submission" date="2025-08" db="UniProtKB">
        <authorList>
            <consortium name="Ensembl"/>
        </authorList>
    </citation>
    <scope>IDENTIFICATION</scope>
</reference>
<evidence type="ECO:0000259" key="11">
    <source>
        <dbReference type="PROSITE" id="PS50835"/>
    </source>
</evidence>
<evidence type="ECO:0000313" key="13">
    <source>
        <dbReference type="Proteomes" id="UP000001646"/>
    </source>
</evidence>
<dbReference type="InterPro" id="IPR036179">
    <property type="entry name" value="Ig-like_dom_sf"/>
</dbReference>
<accession>A0A803TX36</accession>
<gene>
    <name evidence="12" type="primary">LOC103279949</name>
</gene>
<feature type="domain" description="Ig-like" evidence="11">
    <location>
        <begin position="258"/>
        <end position="337"/>
    </location>
</feature>
<dbReference type="InterPro" id="IPR013106">
    <property type="entry name" value="Ig_V-set"/>
</dbReference>
<protein>
    <recommendedName>
        <fullName evidence="11">Ig-like domain-containing protein</fullName>
    </recommendedName>
</protein>
<dbReference type="Proteomes" id="UP000001646">
    <property type="component" value="Unplaced"/>
</dbReference>
<dbReference type="InterPro" id="IPR051036">
    <property type="entry name" value="SIGLEC"/>
</dbReference>
<keyword evidence="5 9" id="KW-1133">Transmembrane helix</keyword>
<evidence type="ECO:0000313" key="12">
    <source>
        <dbReference type="Ensembl" id="ENSACAP00000039776.1"/>
    </source>
</evidence>
<evidence type="ECO:0000256" key="3">
    <source>
        <dbReference type="ARBA" id="ARBA00022734"/>
    </source>
</evidence>
<dbReference type="PROSITE" id="PS50835">
    <property type="entry name" value="IG_LIKE"/>
    <property type="match status" value="1"/>
</dbReference>
<evidence type="ECO:0000256" key="5">
    <source>
        <dbReference type="ARBA" id="ARBA00022989"/>
    </source>
</evidence>
<keyword evidence="13" id="KW-1185">Reference proteome</keyword>
<dbReference type="GO" id="GO:0007155">
    <property type="term" value="P:cell adhesion"/>
    <property type="evidence" value="ECO:0000318"/>
    <property type="project" value="GO_Central"/>
</dbReference>
<evidence type="ECO:0000256" key="9">
    <source>
        <dbReference type="SAM" id="Phobius"/>
    </source>
</evidence>
<feature type="signal peptide" evidence="10">
    <location>
        <begin position="1"/>
        <end position="20"/>
    </location>
</feature>
<keyword evidence="2 9" id="KW-0812">Transmembrane</keyword>
<evidence type="ECO:0000256" key="6">
    <source>
        <dbReference type="ARBA" id="ARBA00023136"/>
    </source>
</evidence>
<proteinExistence type="inferred from homology"/>
<keyword evidence="10" id="KW-0732">Signal</keyword>
<comment type="similarity">
    <text evidence="7">Belongs to the immunoglobulin superfamily. SIGLEC (sialic acid binding Ig-like lectin) family.</text>
</comment>
<dbReference type="InterPro" id="IPR003599">
    <property type="entry name" value="Ig_sub"/>
</dbReference>
<reference evidence="12" key="1">
    <citation type="submission" date="2009-12" db="EMBL/GenBank/DDBJ databases">
        <title>The Genome Sequence of Anolis carolinensis (Green Anole Lizard).</title>
        <authorList>
            <consortium name="The Genome Sequencing Platform"/>
            <person name="Di Palma F."/>
            <person name="Alfoldi J."/>
            <person name="Heiman D."/>
            <person name="Young S."/>
            <person name="Grabherr M."/>
            <person name="Johnson J."/>
            <person name="Lander E.S."/>
            <person name="Lindblad-Toh K."/>
        </authorList>
    </citation>
    <scope>NUCLEOTIDE SEQUENCE [LARGE SCALE GENOMIC DNA]</scope>
    <source>
        <strain evidence="12">JBL SC #1</strain>
    </source>
</reference>
<dbReference type="Pfam" id="PF07686">
    <property type="entry name" value="V-set"/>
    <property type="match status" value="1"/>
</dbReference>
<evidence type="ECO:0000256" key="10">
    <source>
        <dbReference type="SAM" id="SignalP"/>
    </source>
</evidence>
<dbReference type="InterPro" id="IPR013783">
    <property type="entry name" value="Ig-like_fold"/>
</dbReference>
<evidence type="ECO:0000256" key="8">
    <source>
        <dbReference type="SAM" id="MobiDB-lite"/>
    </source>
</evidence>
<evidence type="ECO:0000256" key="1">
    <source>
        <dbReference type="ARBA" id="ARBA00004479"/>
    </source>
</evidence>
<feature type="chain" id="PRO_5032865838" description="Ig-like domain-containing protein" evidence="10">
    <location>
        <begin position="21"/>
        <end position="467"/>
    </location>
</feature>
<dbReference type="InParanoid" id="A0A803TX36"/>
<dbReference type="GO" id="GO:0005886">
    <property type="term" value="C:plasma membrane"/>
    <property type="evidence" value="ECO:0000318"/>
    <property type="project" value="GO_Central"/>
</dbReference>
<organism evidence="12 13">
    <name type="scientific">Anolis carolinensis</name>
    <name type="common">Green anole</name>
    <name type="synonym">American chameleon</name>
    <dbReference type="NCBI Taxonomy" id="28377"/>
    <lineage>
        <taxon>Eukaryota</taxon>
        <taxon>Metazoa</taxon>
        <taxon>Chordata</taxon>
        <taxon>Craniata</taxon>
        <taxon>Vertebrata</taxon>
        <taxon>Euteleostomi</taxon>
        <taxon>Lepidosauria</taxon>
        <taxon>Squamata</taxon>
        <taxon>Bifurcata</taxon>
        <taxon>Unidentata</taxon>
        <taxon>Episquamata</taxon>
        <taxon>Toxicofera</taxon>
        <taxon>Iguania</taxon>
        <taxon>Dactyloidae</taxon>
        <taxon>Anolis</taxon>
    </lineage>
</organism>
<name>A0A803TX36_ANOCA</name>
<feature type="region of interest" description="Disordered" evidence="8">
    <location>
        <begin position="387"/>
        <end position="434"/>
    </location>
</feature>